<keyword evidence="6" id="KW-0472">Membrane</keyword>
<accession>A0A2S6I7Z0</accession>
<dbReference type="Gene3D" id="6.10.280.130">
    <property type="match status" value="1"/>
</dbReference>
<organism evidence="8 9">
    <name type="scientific">Neolewinella xylanilytica</name>
    <dbReference type="NCBI Taxonomy" id="1514080"/>
    <lineage>
        <taxon>Bacteria</taxon>
        <taxon>Pseudomonadati</taxon>
        <taxon>Bacteroidota</taxon>
        <taxon>Saprospiria</taxon>
        <taxon>Saprospirales</taxon>
        <taxon>Lewinellaceae</taxon>
        <taxon>Neolewinella</taxon>
    </lineage>
</organism>
<dbReference type="InterPro" id="IPR036909">
    <property type="entry name" value="Cyt_c-like_dom_sf"/>
</dbReference>
<keyword evidence="6" id="KW-0812">Transmembrane</keyword>
<evidence type="ECO:0000256" key="4">
    <source>
        <dbReference type="PROSITE-ProRule" id="PRU00433"/>
    </source>
</evidence>
<dbReference type="OrthoDB" id="9811281at2"/>
<dbReference type="InterPro" id="IPR050597">
    <property type="entry name" value="Cytochrome_c_Oxidase_Subunit"/>
</dbReference>
<dbReference type="SUPFAM" id="SSF46626">
    <property type="entry name" value="Cytochrome c"/>
    <property type="match status" value="1"/>
</dbReference>
<keyword evidence="2 4" id="KW-0479">Metal-binding</keyword>
<dbReference type="InterPro" id="IPR009056">
    <property type="entry name" value="Cyt_c-like_dom"/>
</dbReference>
<keyword evidence="6" id="KW-1133">Transmembrane helix</keyword>
<dbReference type="InterPro" id="IPR038414">
    <property type="entry name" value="CcoP_N_sf"/>
</dbReference>
<feature type="compositionally biased region" description="Basic and acidic residues" evidence="5">
    <location>
        <begin position="325"/>
        <end position="339"/>
    </location>
</feature>
<dbReference type="Gene3D" id="1.10.760.10">
    <property type="entry name" value="Cytochrome c-like domain"/>
    <property type="match status" value="1"/>
</dbReference>
<evidence type="ECO:0000259" key="7">
    <source>
        <dbReference type="PROSITE" id="PS51007"/>
    </source>
</evidence>
<dbReference type="PANTHER" id="PTHR33751:SF1">
    <property type="entry name" value="CBB3-TYPE CYTOCHROME C OXIDASE SUBUNIT FIXP"/>
    <property type="match status" value="1"/>
</dbReference>
<dbReference type="GO" id="GO:0046872">
    <property type="term" value="F:metal ion binding"/>
    <property type="evidence" value="ECO:0007669"/>
    <property type="project" value="UniProtKB-KW"/>
</dbReference>
<evidence type="ECO:0000256" key="1">
    <source>
        <dbReference type="ARBA" id="ARBA00022617"/>
    </source>
</evidence>
<feature type="transmembrane region" description="Helical" evidence="6">
    <location>
        <begin position="12"/>
        <end position="35"/>
    </location>
</feature>
<dbReference type="AlphaFoldDB" id="A0A2S6I7Z0"/>
<proteinExistence type="predicted"/>
<dbReference type="EMBL" id="PTJC01000005">
    <property type="protein sequence ID" value="PPK87602.1"/>
    <property type="molecule type" value="Genomic_DNA"/>
</dbReference>
<feature type="region of interest" description="Disordered" evidence="5">
    <location>
        <begin position="319"/>
        <end position="339"/>
    </location>
</feature>
<name>A0A2S6I7Z0_9BACT</name>
<dbReference type="GO" id="GO:0020037">
    <property type="term" value="F:heme binding"/>
    <property type="evidence" value="ECO:0007669"/>
    <property type="project" value="InterPro"/>
</dbReference>
<dbReference type="GO" id="GO:0009055">
    <property type="term" value="F:electron transfer activity"/>
    <property type="evidence" value="ECO:0007669"/>
    <property type="project" value="InterPro"/>
</dbReference>
<comment type="caution">
    <text evidence="8">The sequence shown here is derived from an EMBL/GenBank/DDBJ whole genome shotgun (WGS) entry which is preliminary data.</text>
</comment>
<evidence type="ECO:0000256" key="2">
    <source>
        <dbReference type="ARBA" id="ARBA00022723"/>
    </source>
</evidence>
<sequence length="339" mass="38181">MAKYLLQDAGINWLAILALLTFVIVFTLALIMVFARRKDSYRDVAQQPLKDSYLLLLLAPAPSPPYPGPLASMSELELFAAFVMVLVILLGLWSLLDLSFKLMALQRERLLRKYHPEQLQEVGLEQLEPTKAWWQRLYERMTDAVPIEEEAAIVLNHEYDGVRELDNNLPPWWTGLFYVTIAIAPVYVYFVHFSDFALSPAEAYDVEMTLAEAKVQAYLKTQENSVDENNVVLLEEADAIDAGQMIFSAKCSPCHGKAAEGGIGPNLTDEYWLHGGSVNDVFRTIKNGVPEKGMIPWKNELRPRDIQEVASYILSLQSTNPANGKEPEGERYIAEATSK</sequence>
<feature type="transmembrane region" description="Helical" evidence="6">
    <location>
        <begin position="78"/>
        <end position="96"/>
    </location>
</feature>
<evidence type="ECO:0000256" key="3">
    <source>
        <dbReference type="ARBA" id="ARBA00023004"/>
    </source>
</evidence>
<dbReference type="PANTHER" id="PTHR33751">
    <property type="entry name" value="CBB3-TYPE CYTOCHROME C OXIDASE SUBUNIT FIXP"/>
    <property type="match status" value="1"/>
</dbReference>
<dbReference type="Pfam" id="PF14715">
    <property type="entry name" value="FixP_N"/>
    <property type="match status" value="1"/>
</dbReference>
<reference evidence="8 9" key="1">
    <citation type="submission" date="2018-02" db="EMBL/GenBank/DDBJ databases">
        <title>Genomic Encyclopedia of Archaeal and Bacterial Type Strains, Phase II (KMG-II): from individual species to whole genera.</title>
        <authorList>
            <person name="Goeker M."/>
        </authorList>
    </citation>
    <scope>NUCLEOTIDE SEQUENCE [LARGE SCALE GENOMIC DNA]</scope>
    <source>
        <strain evidence="8 9">DSM 29526</strain>
    </source>
</reference>
<keyword evidence="3 4" id="KW-0408">Iron</keyword>
<evidence type="ECO:0000313" key="8">
    <source>
        <dbReference type="EMBL" id="PPK87602.1"/>
    </source>
</evidence>
<dbReference type="Proteomes" id="UP000237662">
    <property type="component" value="Unassembled WGS sequence"/>
</dbReference>
<dbReference type="RefSeq" id="WP_104418198.1">
    <property type="nucleotide sequence ID" value="NZ_PTJC01000005.1"/>
</dbReference>
<feature type="domain" description="Cytochrome c" evidence="7">
    <location>
        <begin position="238"/>
        <end position="317"/>
    </location>
</feature>
<gene>
    <name evidence="8" type="ORF">CLV84_0548</name>
</gene>
<evidence type="ECO:0000313" key="9">
    <source>
        <dbReference type="Proteomes" id="UP000237662"/>
    </source>
</evidence>
<protein>
    <submittedName>
        <fullName evidence="8">Cytochrome c oxidase cbb3-type subunit 3</fullName>
    </submittedName>
</protein>
<dbReference type="PROSITE" id="PS51007">
    <property type="entry name" value="CYTC"/>
    <property type="match status" value="1"/>
</dbReference>
<dbReference type="InterPro" id="IPR032858">
    <property type="entry name" value="CcoP_N"/>
</dbReference>
<dbReference type="Pfam" id="PF13442">
    <property type="entry name" value="Cytochrome_CBB3"/>
    <property type="match status" value="1"/>
</dbReference>
<feature type="transmembrane region" description="Helical" evidence="6">
    <location>
        <begin position="172"/>
        <end position="190"/>
    </location>
</feature>
<evidence type="ECO:0000256" key="6">
    <source>
        <dbReference type="SAM" id="Phobius"/>
    </source>
</evidence>
<keyword evidence="9" id="KW-1185">Reference proteome</keyword>
<keyword evidence="1 4" id="KW-0349">Heme</keyword>
<evidence type="ECO:0000256" key="5">
    <source>
        <dbReference type="SAM" id="MobiDB-lite"/>
    </source>
</evidence>